<dbReference type="RefSeq" id="WP_200465416.1">
    <property type="nucleotide sequence ID" value="NZ_JAENRR010000028.1"/>
</dbReference>
<sequence length="246" mass="28656">MTLIQFLNLILINLVTLMALSYFWSFYTHKLFKPFSWLDAQKKKEHSKVLLKQERKFKDKMRFYSLWLQLKRIQKNDIAGAIAELGVYKGETAKLIHHLLPQKDFYLYDSFSGLPKLVIKEDCDGTVRPQTVQFDNTSPEEVLQYIDGNKDKLIIKEGVFPATTEGINETKYALVHIDADLYQSTLDALEYFYPKLSPKGTIIVHDYNHNWDGVKKAVDEFEQHIPEVFVELPDMYGSVVLIKNSR</sequence>
<dbReference type="GO" id="GO:0032259">
    <property type="term" value="P:methylation"/>
    <property type="evidence" value="ECO:0007669"/>
    <property type="project" value="UniProtKB-KW"/>
</dbReference>
<evidence type="ECO:0000313" key="3">
    <source>
        <dbReference type="Proteomes" id="UP000605676"/>
    </source>
</evidence>
<dbReference type="Pfam" id="PF05711">
    <property type="entry name" value="TylF"/>
    <property type="match status" value="1"/>
</dbReference>
<dbReference type="GO" id="GO:0008168">
    <property type="term" value="F:methyltransferase activity"/>
    <property type="evidence" value="ECO:0007669"/>
    <property type="project" value="UniProtKB-KW"/>
</dbReference>
<dbReference type="EMBL" id="JAENRR010000028">
    <property type="protein sequence ID" value="MBK3518189.1"/>
    <property type="molecule type" value="Genomic_DNA"/>
</dbReference>
<keyword evidence="2" id="KW-0489">Methyltransferase</keyword>
<organism evidence="2 3">
    <name type="scientific">Carboxylicivirga marina</name>
    <dbReference type="NCBI Taxonomy" id="2800988"/>
    <lineage>
        <taxon>Bacteria</taxon>
        <taxon>Pseudomonadati</taxon>
        <taxon>Bacteroidota</taxon>
        <taxon>Bacteroidia</taxon>
        <taxon>Marinilabiliales</taxon>
        <taxon>Marinilabiliaceae</taxon>
        <taxon>Carboxylicivirga</taxon>
    </lineage>
</organism>
<keyword evidence="3" id="KW-1185">Reference proteome</keyword>
<dbReference type="Gene3D" id="3.40.50.150">
    <property type="entry name" value="Vaccinia Virus protein VP39"/>
    <property type="match status" value="1"/>
</dbReference>
<dbReference type="Proteomes" id="UP000605676">
    <property type="component" value="Unassembled WGS sequence"/>
</dbReference>
<dbReference type="SUPFAM" id="SSF53335">
    <property type="entry name" value="S-adenosyl-L-methionine-dependent methyltransferases"/>
    <property type="match status" value="1"/>
</dbReference>
<protein>
    <submittedName>
        <fullName evidence="2">Class I SAM-dependent methyltransferase</fullName>
    </submittedName>
</protein>
<evidence type="ECO:0000313" key="2">
    <source>
        <dbReference type="EMBL" id="MBK3518189.1"/>
    </source>
</evidence>
<keyword evidence="1" id="KW-0472">Membrane</keyword>
<feature type="transmembrane region" description="Helical" evidence="1">
    <location>
        <begin position="6"/>
        <end position="27"/>
    </location>
</feature>
<dbReference type="PANTHER" id="PTHR40036:SF1">
    <property type="entry name" value="MACROCIN O-METHYLTRANSFERASE"/>
    <property type="match status" value="1"/>
</dbReference>
<dbReference type="PANTHER" id="PTHR40036">
    <property type="entry name" value="MACROCIN O-METHYLTRANSFERASE"/>
    <property type="match status" value="1"/>
</dbReference>
<comment type="caution">
    <text evidence="2">The sequence shown here is derived from an EMBL/GenBank/DDBJ whole genome shotgun (WGS) entry which is preliminary data.</text>
</comment>
<dbReference type="InterPro" id="IPR008884">
    <property type="entry name" value="TylF_MeTrfase"/>
</dbReference>
<keyword evidence="1" id="KW-1133">Transmembrane helix</keyword>
<gene>
    <name evidence="2" type="ORF">JIV24_12660</name>
</gene>
<dbReference type="InterPro" id="IPR029063">
    <property type="entry name" value="SAM-dependent_MTases_sf"/>
</dbReference>
<keyword evidence="1" id="KW-0812">Transmembrane</keyword>
<accession>A0ABS1HKH8</accession>
<proteinExistence type="predicted"/>
<name>A0ABS1HKH8_9BACT</name>
<evidence type="ECO:0000256" key="1">
    <source>
        <dbReference type="SAM" id="Phobius"/>
    </source>
</evidence>
<reference evidence="2 3" key="1">
    <citation type="submission" date="2021-01" db="EMBL/GenBank/DDBJ databases">
        <title>Carboxyliciviraga sp.nov., isolated from coastal sediments.</title>
        <authorList>
            <person name="Lu D."/>
            <person name="Zhang T."/>
        </authorList>
    </citation>
    <scope>NUCLEOTIDE SEQUENCE [LARGE SCALE GENOMIC DNA]</scope>
    <source>
        <strain evidence="2 3">N1Y132</strain>
    </source>
</reference>
<keyword evidence="2" id="KW-0808">Transferase</keyword>